<dbReference type="Pfam" id="PF14579">
    <property type="entry name" value="HHH_6"/>
    <property type="match status" value="1"/>
</dbReference>
<evidence type="ECO:0000313" key="11">
    <source>
        <dbReference type="EMBL" id="GAA6131944.1"/>
    </source>
</evidence>
<dbReference type="PANTHER" id="PTHR32294:SF0">
    <property type="entry name" value="DNA POLYMERASE III SUBUNIT ALPHA"/>
    <property type="match status" value="1"/>
</dbReference>
<sequence length="1174" mass="131080">MSFSFVHLRVHSEYSLVDGLVKVKPLIKSVAEAGMPAVAVTDQNNMCSLVKFYRTAMGAGVKPISGVDLWVLGGEDDSQLTRLTLLSMNQRGYRNLTELISRGYTEGQRNGLVTLQREWIAEASEGVIALSGAKEGEIGLALLSNSPQLADELLDYWMGVFPGRFYLELQRTSRVNDEEHLHAAVALGIRKGCPVVATNDVRFIRREDFEAHETRVCIGEGRVLGDPRRARQYSEEQYLKTPAEMAELFADIPEALENSVEIAKRCNIDVQLGKHFLPDFPIPDGLTIEEFFKKVSFEGLEERLKVVLPPDTADYEAKRQVYVDRLNFELDIINQMGFPGYFLIVMDFIKWAKGNGVPVGPGRGSGAGSLVAYCLLITDLDPLAYDLLFERFLNPERVSMPDFDVDFCMEGRDRVIEYVADMYGRNAVSQIITFGTMAAKAVVRDVARVQGKSYGLADKLSKMIPFEVGMTLAKAFEQEEILRDFLAGDEEAQEIWDMALKLEGITRNVGKHAGGVVIAPTKLTDFSPLYCDEAGGGLVTQFDKDDVEAAGLVKFDFLGLRTLTIIKWAMETINREQTKQGLEPVNIDFIPLDDAPTYHMLQKAETTAVFQLESRGMKELIKKLKPDCLEDMIALVALFRPGPLQSGMVDDFINRKHGREEVSYPHPNYQYAGLEPVLKPTYGIILYQEQVMQIAQVMARYTLGEADMLRRAMGKKKPEEMAKQRGGFIDGCASNNIDADLAGNIFDLVEKFAGYGFNKSHSAAYGLVSYQTAWLKAHYPAPFMAAVLSADMHNTDKVVTLIEECRSMKLRIQPPNVNVSEYKFTVDEAGDVVYGLGAIKGVGEGPVETIVQTRAQGEPFVDLFDFCAKVDHKRINKRVMEALIRSGAVDTLGPFYDTDEAVYLKQVDRNRAALMAAMEEAMASAEQTAKSADSGHDDLFGDLLGPSTARDVYEPYRKAREWTFKERLRGEKDTLGLYLTGHPIDEYEREIRRFARQRILDLKPSRESQTIAGLVFDLRVMKSKRGDKVGFVTLDDRSARIEVSLFAEAYQSAQALLQKDALLVVEGEVAQDDFSGGLRMRAKRVMSLEEARTSLLDSVRVRLDTERHGEAALSKMAGLLQQYRGGCAVTVELQRPDAAALLRLGEQWKVEPADDLVQSLRDQLGKDSVSLHYR</sequence>
<comment type="catalytic activity">
    <reaction evidence="9">
        <text>DNA(n) + a 2'-deoxyribonucleoside 5'-triphosphate = DNA(n+1) + diphosphate</text>
        <dbReference type="Rhea" id="RHEA:22508"/>
        <dbReference type="Rhea" id="RHEA-COMP:17339"/>
        <dbReference type="Rhea" id="RHEA-COMP:17340"/>
        <dbReference type="ChEBI" id="CHEBI:33019"/>
        <dbReference type="ChEBI" id="CHEBI:61560"/>
        <dbReference type="ChEBI" id="CHEBI:173112"/>
        <dbReference type="EC" id="2.7.7.7"/>
    </reaction>
</comment>
<keyword evidence="4" id="KW-0963">Cytoplasm</keyword>
<evidence type="ECO:0000256" key="4">
    <source>
        <dbReference type="ARBA" id="ARBA00022490"/>
    </source>
</evidence>
<dbReference type="InterPro" id="IPR004013">
    <property type="entry name" value="PHP_dom"/>
</dbReference>
<dbReference type="InterPro" id="IPR041931">
    <property type="entry name" value="DNA_pol3_alpha_thumb_dom"/>
</dbReference>
<dbReference type="SUPFAM" id="SSF89550">
    <property type="entry name" value="PHP domain-like"/>
    <property type="match status" value="1"/>
</dbReference>
<organism evidence="11 12">
    <name type="scientific">Halopseudomonas sabulinigri</name>
    <dbReference type="NCBI Taxonomy" id="472181"/>
    <lineage>
        <taxon>Bacteria</taxon>
        <taxon>Pseudomonadati</taxon>
        <taxon>Pseudomonadota</taxon>
        <taxon>Gammaproteobacteria</taxon>
        <taxon>Pseudomonadales</taxon>
        <taxon>Pseudomonadaceae</taxon>
        <taxon>Halopseudomonas</taxon>
    </lineage>
</organism>
<dbReference type="Pfam" id="PF01336">
    <property type="entry name" value="tRNA_anti-codon"/>
    <property type="match status" value="1"/>
</dbReference>
<dbReference type="InterPro" id="IPR011708">
    <property type="entry name" value="DNA_pol3_alpha_NTPase_dom"/>
</dbReference>
<keyword evidence="12" id="KW-1185">Reference proteome</keyword>
<evidence type="ECO:0000313" key="12">
    <source>
        <dbReference type="Proteomes" id="UP001486808"/>
    </source>
</evidence>
<gene>
    <name evidence="11" type="primary">dnaE</name>
    <name evidence="11" type="ORF">NBRC116187_23040</name>
</gene>
<dbReference type="InterPro" id="IPR004365">
    <property type="entry name" value="NA-bd_OB_tRNA"/>
</dbReference>
<dbReference type="Gene3D" id="1.10.10.1600">
    <property type="entry name" value="Bacterial DNA polymerase III alpha subunit, thumb domain"/>
    <property type="match status" value="1"/>
</dbReference>
<dbReference type="PANTHER" id="PTHR32294">
    <property type="entry name" value="DNA POLYMERASE III SUBUNIT ALPHA"/>
    <property type="match status" value="1"/>
</dbReference>
<evidence type="ECO:0000256" key="2">
    <source>
        <dbReference type="ARBA" id="ARBA00012417"/>
    </source>
</evidence>
<comment type="caution">
    <text evidence="11">The sequence shown here is derived from an EMBL/GenBank/DDBJ whole genome shotgun (WGS) entry which is preliminary data.</text>
</comment>
<evidence type="ECO:0000259" key="10">
    <source>
        <dbReference type="SMART" id="SM00481"/>
    </source>
</evidence>
<name>A0ABP9ZR53_9GAMM</name>
<evidence type="ECO:0000256" key="1">
    <source>
        <dbReference type="ARBA" id="ARBA00004496"/>
    </source>
</evidence>
<dbReference type="InterPro" id="IPR016195">
    <property type="entry name" value="Pol/histidinol_Pase-like"/>
</dbReference>
<dbReference type="EC" id="2.7.7.7" evidence="2"/>
<dbReference type="InterPro" id="IPR029460">
    <property type="entry name" value="DNAPol_HHH"/>
</dbReference>
<dbReference type="InterPro" id="IPR048472">
    <property type="entry name" value="DNA_pol_IIIA_C"/>
</dbReference>
<dbReference type="InterPro" id="IPR012340">
    <property type="entry name" value="NA-bd_OB-fold"/>
</dbReference>
<dbReference type="Gene3D" id="1.10.150.870">
    <property type="match status" value="1"/>
</dbReference>
<dbReference type="Pfam" id="PF07733">
    <property type="entry name" value="DNA_pol3_alpha"/>
    <property type="match status" value="1"/>
</dbReference>
<dbReference type="Gene3D" id="3.20.20.140">
    <property type="entry name" value="Metal-dependent hydrolases"/>
    <property type="match status" value="1"/>
</dbReference>
<dbReference type="EMBL" id="BAABWD010000002">
    <property type="protein sequence ID" value="GAA6131944.1"/>
    <property type="molecule type" value="Genomic_DNA"/>
</dbReference>
<feature type="domain" description="Polymerase/histidinol phosphatase N-terminal" evidence="10">
    <location>
        <begin position="6"/>
        <end position="73"/>
    </location>
</feature>
<evidence type="ECO:0000256" key="9">
    <source>
        <dbReference type="ARBA" id="ARBA00049244"/>
    </source>
</evidence>
<dbReference type="Proteomes" id="UP001486808">
    <property type="component" value="Unassembled WGS sequence"/>
</dbReference>
<evidence type="ECO:0000256" key="6">
    <source>
        <dbReference type="ARBA" id="ARBA00022695"/>
    </source>
</evidence>
<dbReference type="RefSeq" id="WP_353388624.1">
    <property type="nucleotide sequence ID" value="NZ_BAABWD010000002.1"/>
</dbReference>
<keyword evidence="6" id="KW-0548">Nucleotidyltransferase</keyword>
<dbReference type="CDD" id="cd04485">
    <property type="entry name" value="DnaE_OBF"/>
    <property type="match status" value="1"/>
</dbReference>
<dbReference type="NCBIfam" id="NF004226">
    <property type="entry name" value="PRK05673.1"/>
    <property type="match status" value="1"/>
</dbReference>
<protein>
    <recommendedName>
        <fullName evidence="3">DNA polymerase III subunit alpha</fullName>
        <ecNumber evidence="2">2.7.7.7</ecNumber>
    </recommendedName>
</protein>
<dbReference type="Pfam" id="PF17657">
    <property type="entry name" value="DNA_pol3_finger"/>
    <property type="match status" value="1"/>
</dbReference>
<keyword evidence="5" id="KW-0808">Transferase</keyword>
<dbReference type="Pfam" id="PF02811">
    <property type="entry name" value="PHP"/>
    <property type="match status" value="1"/>
</dbReference>
<keyword evidence="8" id="KW-0239">DNA-directed DNA polymerase</keyword>
<keyword evidence="7" id="KW-0235">DNA replication</keyword>
<dbReference type="Gene3D" id="2.40.50.140">
    <property type="entry name" value="Nucleic acid-binding proteins"/>
    <property type="match status" value="1"/>
</dbReference>
<accession>A0ABP9ZR53</accession>
<dbReference type="InterPro" id="IPR004805">
    <property type="entry name" value="DnaE2/DnaE/PolC"/>
</dbReference>
<dbReference type="CDD" id="cd07433">
    <property type="entry name" value="PHP_PolIIIA_DnaE1"/>
    <property type="match status" value="1"/>
</dbReference>
<dbReference type="InterPro" id="IPR049821">
    <property type="entry name" value="PolIIIA_DnaE1_PHP"/>
</dbReference>
<evidence type="ECO:0000256" key="3">
    <source>
        <dbReference type="ARBA" id="ARBA00019114"/>
    </source>
</evidence>
<evidence type="ECO:0000256" key="5">
    <source>
        <dbReference type="ARBA" id="ARBA00022679"/>
    </source>
</evidence>
<reference evidence="11 12" key="1">
    <citation type="submission" date="2024-04" db="EMBL/GenBank/DDBJ databases">
        <title>Draft genome sequence of Halopseudomonas sabulinigri NBRC 116187.</title>
        <authorList>
            <person name="Miyakawa T."/>
            <person name="Kusuya Y."/>
            <person name="Miura T."/>
        </authorList>
    </citation>
    <scope>NUCLEOTIDE SEQUENCE [LARGE SCALE GENOMIC DNA]</scope>
    <source>
        <strain evidence="11 12">4NH20-0042</strain>
    </source>
</reference>
<evidence type="ECO:0000256" key="8">
    <source>
        <dbReference type="ARBA" id="ARBA00022932"/>
    </source>
</evidence>
<dbReference type="InterPro" id="IPR040982">
    <property type="entry name" value="DNA_pol3_finger"/>
</dbReference>
<proteinExistence type="predicted"/>
<dbReference type="NCBIfam" id="TIGR00594">
    <property type="entry name" value="polc"/>
    <property type="match status" value="1"/>
</dbReference>
<dbReference type="Pfam" id="PF20914">
    <property type="entry name" value="DNA_pol_IIIA_C"/>
    <property type="match status" value="1"/>
</dbReference>
<dbReference type="InterPro" id="IPR003141">
    <property type="entry name" value="Pol/His_phosphatase_N"/>
</dbReference>
<comment type="subcellular location">
    <subcellularLocation>
        <location evidence="1">Cytoplasm</location>
    </subcellularLocation>
</comment>
<dbReference type="SMART" id="SM00481">
    <property type="entry name" value="POLIIIAc"/>
    <property type="match status" value="1"/>
</dbReference>
<evidence type="ECO:0000256" key="7">
    <source>
        <dbReference type="ARBA" id="ARBA00022705"/>
    </source>
</evidence>